<evidence type="ECO:0000256" key="8">
    <source>
        <dbReference type="ARBA" id="ARBA00023242"/>
    </source>
</evidence>
<keyword evidence="4" id="KW-0862">Zinc</keyword>
<feature type="domain" description="C2H2-type" evidence="10">
    <location>
        <begin position="59"/>
        <end position="86"/>
    </location>
</feature>
<sequence>GEKPYKCDDCGAAFASKANTSRHVKAHLLNKSYDVYGVKLSSDSEFKTNRGLYTRERSHFCNVCGAGFMKIAHLAGHKRIHTEEKPFVCGDCGKAFHTNSYLNKHRVVHTGVKPYKCVVCSATFARSSNLNSHKVIHTGE</sequence>
<feature type="domain" description="C2H2-type" evidence="10">
    <location>
        <begin position="115"/>
        <end position="140"/>
    </location>
</feature>
<dbReference type="FunFam" id="3.30.160.60:FF:001485">
    <property type="entry name" value="Krueppel-related zinc finger protein"/>
    <property type="match status" value="1"/>
</dbReference>
<name>A0A0B7BFN6_9EUPU</name>
<keyword evidence="3 9" id="KW-0863">Zinc-finger</keyword>
<dbReference type="EMBL" id="HACG01045259">
    <property type="protein sequence ID" value="CEK92124.1"/>
    <property type="molecule type" value="Transcribed_RNA"/>
</dbReference>
<keyword evidence="8" id="KW-0539">Nucleus</keyword>
<gene>
    <name evidence="11" type="primary">ORF186690</name>
</gene>
<evidence type="ECO:0000256" key="4">
    <source>
        <dbReference type="ARBA" id="ARBA00022833"/>
    </source>
</evidence>
<dbReference type="InterPro" id="IPR013087">
    <property type="entry name" value="Znf_C2H2_type"/>
</dbReference>
<evidence type="ECO:0000259" key="10">
    <source>
        <dbReference type="PROSITE" id="PS50157"/>
    </source>
</evidence>
<keyword evidence="5" id="KW-0805">Transcription regulation</keyword>
<keyword evidence="1" id="KW-0479">Metal-binding</keyword>
<dbReference type="FunFam" id="3.30.160.60:FF:002343">
    <property type="entry name" value="Zinc finger protein 33A"/>
    <property type="match status" value="1"/>
</dbReference>
<evidence type="ECO:0000256" key="2">
    <source>
        <dbReference type="ARBA" id="ARBA00022737"/>
    </source>
</evidence>
<dbReference type="FunFam" id="3.30.160.60:FF:000634">
    <property type="entry name" value="Zinc finger X-chromosomal protein"/>
    <property type="match status" value="1"/>
</dbReference>
<feature type="domain" description="C2H2-type" evidence="10">
    <location>
        <begin position="87"/>
        <end position="114"/>
    </location>
</feature>
<dbReference type="AlphaFoldDB" id="A0A0B7BFN6"/>
<dbReference type="Pfam" id="PF00096">
    <property type="entry name" value="zf-C2H2"/>
    <property type="match status" value="3"/>
</dbReference>
<reference evidence="11" key="1">
    <citation type="submission" date="2014-12" db="EMBL/GenBank/DDBJ databases">
        <title>Insight into the proteome of Arion vulgaris.</title>
        <authorList>
            <person name="Aradska J."/>
            <person name="Bulat T."/>
            <person name="Smidak R."/>
            <person name="Sarate P."/>
            <person name="Gangsoo J."/>
            <person name="Sialana F."/>
            <person name="Bilban M."/>
            <person name="Lubec G."/>
        </authorList>
    </citation>
    <scope>NUCLEOTIDE SEQUENCE</scope>
    <source>
        <tissue evidence="11">Skin</tissue>
    </source>
</reference>
<feature type="domain" description="C2H2-type" evidence="10">
    <location>
        <begin position="5"/>
        <end position="32"/>
    </location>
</feature>
<evidence type="ECO:0000313" key="11">
    <source>
        <dbReference type="EMBL" id="CEK92124.1"/>
    </source>
</evidence>
<accession>A0A0B7BFN6</accession>
<dbReference type="Pfam" id="PF13912">
    <property type="entry name" value="zf-C2H2_6"/>
    <property type="match status" value="1"/>
</dbReference>
<evidence type="ECO:0000256" key="5">
    <source>
        <dbReference type="ARBA" id="ARBA00023015"/>
    </source>
</evidence>
<feature type="non-terminal residue" evidence="11">
    <location>
        <position position="140"/>
    </location>
</feature>
<dbReference type="SUPFAM" id="SSF57667">
    <property type="entry name" value="beta-beta-alpha zinc fingers"/>
    <property type="match status" value="3"/>
</dbReference>
<dbReference type="PANTHER" id="PTHR24377">
    <property type="entry name" value="IP01015P-RELATED"/>
    <property type="match status" value="1"/>
</dbReference>
<dbReference type="SMART" id="SM00355">
    <property type="entry name" value="ZnF_C2H2"/>
    <property type="match status" value="4"/>
</dbReference>
<dbReference type="PROSITE" id="PS00028">
    <property type="entry name" value="ZINC_FINGER_C2H2_1"/>
    <property type="match status" value="4"/>
</dbReference>
<organism evidence="11">
    <name type="scientific">Arion vulgaris</name>
    <dbReference type="NCBI Taxonomy" id="1028688"/>
    <lineage>
        <taxon>Eukaryota</taxon>
        <taxon>Metazoa</taxon>
        <taxon>Spiralia</taxon>
        <taxon>Lophotrochozoa</taxon>
        <taxon>Mollusca</taxon>
        <taxon>Gastropoda</taxon>
        <taxon>Heterobranchia</taxon>
        <taxon>Euthyneura</taxon>
        <taxon>Panpulmonata</taxon>
        <taxon>Eupulmonata</taxon>
        <taxon>Stylommatophora</taxon>
        <taxon>Helicina</taxon>
        <taxon>Arionoidea</taxon>
        <taxon>Arionidae</taxon>
        <taxon>Arion</taxon>
    </lineage>
</organism>
<evidence type="ECO:0000256" key="6">
    <source>
        <dbReference type="ARBA" id="ARBA00023125"/>
    </source>
</evidence>
<keyword evidence="2" id="KW-0677">Repeat</keyword>
<dbReference type="InterPro" id="IPR036236">
    <property type="entry name" value="Znf_C2H2_sf"/>
</dbReference>
<evidence type="ECO:0000256" key="1">
    <source>
        <dbReference type="ARBA" id="ARBA00022723"/>
    </source>
</evidence>
<evidence type="ECO:0000256" key="7">
    <source>
        <dbReference type="ARBA" id="ARBA00023163"/>
    </source>
</evidence>
<keyword evidence="6" id="KW-0238">DNA-binding</keyword>
<dbReference type="PROSITE" id="PS50157">
    <property type="entry name" value="ZINC_FINGER_C2H2_2"/>
    <property type="match status" value="4"/>
</dbReference>
<evidence type="ECO:0000256" key="3">
    <source>
        <dbReference type="ARBA" id="ARBA00022771"/>
    </source>
</evidence>
<dbReference type="GO" id="GO:0003677">
    <property type="term" value="F:DNA binding"/>
    <property type="evidence" value="ECO:0007669"/>
    <property type="project" value="UniProtKB-KW"/>
</dbReference>
<feature type="non-terminal residue" evidence="11">
    <location>
        <position position="1"/>
    </location>
</feature>
<keyword evidence="7" id="KW-0804">Transcription</keyword>
<evidence type="ECO:0000256" key="9">
    <source>
        <dbReference type="PROSITE-ProRule" id="PRU00042"/>
    </source>
</evidence>
<dbReference type="InterPro" id="IPR050826">
    <property type="entry name" value="Krueppel_C2H2_ZnFinger"/>
</dbReference>
<dbReference type="GO" id="GO:0008270">
    <property type="term" value="F:zinc ion binding"/>
    <property type="evidence" value="ECO:0007669"/>
    <property type="project" value="UniProtKB-KW"/>
</dbReference>
<proteinExistence type="predicted"/>
<dbReference type="Gene3D" id="3.30.160.60">
    <property type="entry name" value="Classic Zinc Finger"/>
    <property type="match status" value="4"/>
</dbReference>
<protein>
    <recommendedName>
        <fullName evidence="10">C2H2-type domain-containing protein</fullName>
    </recommendedName>
</protein>